<evidence type="ECO:0000259" key="2">
    <source>
        <dbReference type="Pfam" id="PF25547"/>
    </source>
</evidence>
<feature type="compositionally biased region" description="Low complexity" evidence="1">
    <location>
        <begin position="840"/>
        <end position="850"/>
    </location>
</feature>
<dbReference type="EMBL" id="JAGSOH010000003">
    <property type="protein sequence ID" value="MBR7825149.1"/>
    <property type="molecule type" value="Genomic_DNA"/>
</dbReference>
<gene>
    <name evidence="3" type="ORF">KDK95_02440</name>
</gene>
<evidence type="ECO:0000256" key="1">
    <source>
        <dbReference type="SAM" id="MobiDB-lite"/>
    </source>
</evidence>
<name>A0A941IFK5_9ACTN</name>
<feature type="compositionally biased region" description="Gly residues" evidence="1">
    <location>
        <begin position="611"/>
        <end position="640"/>
    </location>
</feature>
<reference evidence="3" key="1">
    <citation type="submission" date="2021-04" db="EMBL/GenBank/DDBJ databases">
        <title>Genome based classification of Actinospica acidithermotolerans sp. nov., an actinobacterium isolated from an Indonesian hot spring.</title>
        <authorList>
            <person name="Kusuma A.B."/>
            <person name="Putra K.E."/>
            <person name="Nafisah S."/>
            <person name="Loh J."/>
            <person name="Nouioui I."/>
            <person name="Goodfellow M."/>
        </authorList>
    </citation>
    <scope>NUCLEOTIDE SEQUENCE</scope>
    <source>
        <strain evidence="3">MGRD01-02</strain>
    </source>
</reference>
<feature type="region of interest" description="Disordered" evidence="1">
    <location>
        <begin position="1487"/>
        <end position="1555"/>
    </location>
</feature>
<feature type="compositionally biased region" description="Polar residues" evidence="1">
    <location>
        <begin position="460"/>
        <end position="470"/>
    </location>
</feature>
<feature type="compositionally biased region" description="Polar residues" evidence="1">
    <location>
        <begin position="646"/>
        <end position="655"/>
    </location>
</feature>
<feature type="compositionally biased region" description="Low complexity" evidence="1">
    <location>
        <begin position="516"/>
        <end position="525"/>
    </location>
</feature>
<proteinExistence type="predicted"/>
<comment type="caution">
    <text evidence="3">The sequence shown here is derived from an EMBL/GenBank/DDBJ whole genome shotgun (WGS) entry which is preliminary data.</text>
</comment>
<evidence type="ECO:0000313" key="3">
    <source>
        <dbReference type="EMBL" id="MBR7825149.1"/>
    </source>
</evidence>
<feature type="domain" description="Outer membrane channel protein CpnT-like N-terminal" evidence="2">
    <location>
        <begin position="14"/>
        <end position="163"/>
    </location>
</feature>
<organism evidence="3 4">
    <name type="scientific">Actinospica acidithermotolerans</name>
    <dbReference type="NCBI Taxonomy" id="2828514"/>
    <lineage>
        <taxon>Bacteria</taxon>
        <taxon>Bacillati</taxon>
        <taxon>Actinomycetota</taxon>
        <taxon>Actinomycetes</taxon>
        <taxon>Catenulisporales</taxon>
        <taxon>Actinospicaceae</taxon>
        <taxon>Actinospica</taxon>
    </lineage>
</organism>
<feature type="compositionally biased region" description="Low complexity" evidence="1">
    <location>
        <begin position="480"/>
        <end position="495"/>
    </location>
</feature>
<feature type="compositionally biased region" description="Polar residues" evidence="1">
    <location>
        <begin position="921"/>
        <end position="931"/>
    </location>
</feature>
<accession>A0A941IFK5</accession>
<feature type="compositionally biased region" description="Low complexity" evidence="1">
    <location>
        <begin position="600"/>
        <end position="610"/>
    </location>
</feature>
<feature type="compositionally biased region" description="Polar residues" evidence="1">
    <location>
        <begin position="555"/>
        <end position="569"/>
    </location>
</feature>
<feature type="region of interest" description="Disordered" evidence="1">
    <location>
        <begin position="1583"/>
        <end position="1640"/>
    </location>
</feature>
<feature type="region of interest" description="Disordered" evidence="1">
    <location>
        <begin position="409"/>
        <end position="1033"/>
    </location>
</feature>
<sequence>MNIDGVDISLDNLTQDLLELLVGERWPNGDEGAMRSLASAWTDAASQLDEIRQTASAAAQRVGEYCQGANADALKSFWSANFDDGQTSWPAGVAPAALPFAVQFCKAMASALTAGANQIETTKDMIMGNIAILVATVTPQIAAGFFDFGATDATAVAEVLADRTVMQALLDGAKDLIVEMVEQAIEQGLMQAELAFVIQFKEVMEGHAGSIDWGQVEQAGISGAEGGAMGAAFGFGIGKAGGRIFGEDFGKSFAGRAAAGVASGGLTNAGLDLLQNGKISASDFAKGSLAGVLGGMGGAEAAAGEKPAIDTENLPTELDTPNVRTPDLTAPQATDVPTVDAGARTDLSGLAMPTADHGTPAGLDNTALGADTPGTGTPVRADLSGGVSVDPSQAAVAASSVGHILGGGTTENAGAGMSTSSGFSESPAATTSATASGSAPAETRGFQEPTSLGGIRSTDAMPTSARSDLATSGGSGGLGSVSEPPASARADSASSGGSGSGYAQGGESPTSARLDTGATTTSGAAVSDLGAGASVGSRADSPGAGDAGISAPGDTASSGRQYSDSSTGDPVSGGLPLTEGGSMLGGASAVRDGGAESSFSGGARADSGLGDAAGRGAGPGDSSTGAGGGSSPGRFYGGRGSVLDRTGTSAGSADRSTIPDAESTATSPDALNLTERQNADRFASSTSEPGMVDPATRESVADPTSGDSAVTPSRARDDISAQAQEPRDAVTPSDPTGFEHATDPSGSGQGADTARSEYTADPSGSDHAADPTGSEHATDPSGSGQGADPARSEYTADPSGSDHAADPTGSEHAAEPADGTVSAGGTVTADDSGAHESQSDDAAAAASEQAGPLADGSHPDTTGPEQPDQPERTAEPEPSALPSDPATWADGAEPVASARDVTQPESTPSSDAGAKPEAAMSSDTSAKSDTVASKPDSGKPDASGPGASKPDAARSDAPGNAADRGVPDARGQEQPQPSSDGAGRRDGQDGAGGPAPNAGNDAAVLIPNQVGGPVHDPSAETTAWAPPNQAGGLSDRLAQVNSRAQAGDRGISMFSDPEMAALAGRVEPDPNGAFDLNLHGDATGGVSGLERLSPQDLLDLANANGHRPGQPFRLTSCEAGALDHGFAAELSRISGCKVIAADSLVWTDSAGHMFASGSHVDGFGESVPDIPPSGRWVEFSPDGTKLPVGENGFPPGQESGFGGWNSPVGDVRARAADIAQWNPPSTERTLKVPDDSEPALRPLAPGERFADRSDLPASAKINVVDTNGEPRGAFYTDANGKITHAELPVPNTRHGQEQTPPNPGPTYQRHGLSEQNVIDGSNPDAATPPGDATVKYTWNDRSAVFKTDAEGEPQPPAVWDSKFDPSTPPKDTFKLGPRKSVFSIKPGSLEPGTHYRAEQTPRGESTPRITDFWTDGSGKIVAVDTWRGRDSPASADDGGWNPNLGAYGQAKGPDGMRFQPGVTFRVDGKVGVTDGFGRMTGMSLDHGAEIADPLNPSVRNESAQGESNSFGKAEYPAGSWDGGHKYPAAVGGPSEPFNYFPQDRDSNQGNGADAEGSWWMDEMDTVAAVKYQEATVSGWDIIESHDTGTPGDPTADPPTPPAFNKTPENVIVRKTYRFPRPDGTPGPPRTTIRFTTNVQP</sequence>
<dbReference type="Proteomes" id="UP000676325">
    <property type="component" value="Unassembled WGS sequence"/>
</dbReference>
<feature type="region of interest" description="Disordered" evidence="1">
    <location>
        <begin position="312"/>
        <end position="334"/>
    </location>
</feature>
<protein>
    <recommendedName>
        <fullName evidence="2">Outer membrane channel protein CpnT-like N-terminal domain-containing protein</fullName>
    </recommendedName>
</protein>
<feature type="compositionally biased region" description="Low complexity" evidence="1">
    <location>
        <begin position="1629"/>
        <end position="1640"/>
    </location>
</feature>
<dbReference type="RefSeq" id="WP_212516305.1">
    <property type="nucleotide sequence ID" value="NZ_JAGSOH010000003.1"/>
</dbReference>
<feature type="compositionally biased region" description="Low complexity" evidence="1">
    <location>
        <begin position="994"/>
        <end position="1003"/>
    </location>
</feature>
<feature type="compositionally biased region" description="Low complexity" evidence="1">
    <location>
        <begin position="424"/>
        <end position="443"/>
    </location>
</feature>
<dbReference type="Pfam" id="PF25547">
    <property type="entry name" value="WXG100_2"/>
    <property type="match status" value="1"/>
</dbReference>
<feature type="region of interest" description="Disordered" evidence="1">
    <location>
        <begin position="1348"/>
        <end position="1410"/>
    </location>
</feature>
<dbReference type="InterPro" id="IPR057746">
    <property type="entry name" value="CpnT-like_N"/>
</dbReference>
<feature type="compositionally biased region" description="Polar residues" evidence="1">
    <location>
        <begin position="1497"/>
        <end position="1510"/>
    </location>
</feature>
<evidence type="ECO:0000313" key="4">
    <source>
        <dbReference type="Proteomes" id="UP000676325"/>
    </source>
</evidence>
<keyword evidence="4" id="KW-1185">Reference proteome</keyword>